<dbReference type="FunFam" id="3.30.1370.100:FF:000007">
    <property type="entry name" value="MUTL protein homolog 3"/>
    <property type="match status" value="1"/>
</dbReference>
<dbReference type="Gene3D" id="3.30.1540.20">
    <property type="entry name" value="MutL, C-terminal domain, dimerisation subdomain"/>
    <property type="match status" value="1"/>
</dbReference>
<proteinExistence type="inferred from homology"/>
<dbReference type="SMART" id="SM01340">
    <property type="entry name" value="DNA_mis_repair"/>
    <property type="match status" value="1"/>
</dbReference>
<dbReference type="InterPro" id="IPR036890">
    <property type="entry name" value="HATPase_C_sf"/>
</dbReference>
<evidence type="ECO:0000256" key="1">
    <source>
        <dbReference type="ARBA" id="ARBA00006082"/>
    </source>
</evidence>
<evidence type="ECO:0000313" key="7">
    <source>
        <dbReference type="Proteomes" id="UP000554482"/>
    </source>
</evidence>
<gene>
    <name evidence="6" type="ORF">FRX31_028735</name>
</gene>
<dbReference type="InterPro" id="IPR020568">
    <property type="entry name" value="Ribosomal_Su5_D2-typ_SF"/>
</dbReference>
<dbReference type="SUPFAM" id="SSF55874">
    <property type="entry name" value="ATPase domain of HSP90 chaperone/DNA topoisomerase II/histidine kinase"/>
    <property type="match status" value="1"/>
</dbReference>
<evidence type="ECO:0000259" key="4">
    <source>
        <dbReference type="SMART" id="SM00853"/>
    </source>
</evidence>
<dbReference type="PROSITE" id="PS00058">
    <property type="entry name" value="DNA_MISMATCH_REPAIR_1"/>
    <property type="match status" value="1"/>
</dbReference>
<evidence type="ECO:0000313" key="6">
    <source>
        <dbReference type="EMBL" id="KAF5181679.1"/>
    </source>
</evidence>
<dbReference type="InterPro" id="IPR042120">
    <property type="entry name" value="MutL_C_dimsub"/>
</dbReference>
<feature type="domain" description="DNA mismatch repair protein S5" evidence="5">
    <location>
        <begin position="129"/>
        <end position="229"/>
    </location>
</feature>
<comment type="similarity">
    <text evidence="1">Belongs to the DNA mismatch repair MutL/HexB family.</text>
</comment>
<keyword evidence="7" id="KW-1185">Reference proteome</keyword>
<dbReference type="Gene3D" id="3.30.230.10">
    <property type="match status" value="1"/>
</dbReference>
<feature type="domain" description="MutL C-terminal dimerisation" evidence="4">
    <location>
        <begin position="950"/>
        <end position="1110"/>
    </location>
</feature>
<comment type="caution">
    <text evidence="6">The sequence shown here is derived from an EMBL/GenBank/DDBJ whole genome shotgun (WGS) entry which is preliminary data.</text>
</comment>
<dbReference type="PANTHER" id="PTHR10073:SF47">
    <property type="entry name" value="DNA MISMATCH REPAIR PROTEIN MLH3"/>
    <property type="match status" value="1"/>
</dbReference>
<dbReference type="GO" id="GO:0030983">
    <property type="term" value="F:mismatched DNA binding"/>
    <property type="evidence" value="ECO:0007669"/>
    <property type="project" value="InterPro"/>
</dbReference>
<sequence>MDVASESFGFRGEALSSLSDISLIEVTTKAHGRPNGYRKIIKGCKCLYLGIDDNREEMGTTVVVRDLFYNQPVRRKCLQSSPRKVLHSVKKCMLQVALVHPQVSFKVTDIESSEEVLCTHPSPSPLPLVSSGFGIEVSHSLCELNFSKDVWKLSGYISAPVDTCSMKGAFGLQSGKRSRTQAYSAYILNLRCPRSSYDLTFEPSKTTVEFKDWVPVLSFIDQAVRQFWRQIPTQGEPLCNIDDGKDELWNKDDDNLSPIRDIFSEDLSLKPEITKRKHIMQADQSSLHPASFPIEIAPEESDLLHPKKKRKRLSEEMHRNSKQVKDKELTDCTHQTDKTLREISPSTWDAYGFESPPMVTHKDCIQLWHTDNDLLPVENYYVSTEKTGRQTSKDESNATILDSRWGNDFLEVDDTLVVEDNIMPSEMTVRQTCENDLKDNILGSTWGNDYNGSDAMTERSRKRLPASSYYSKKIEVPLTPRFPKGLNTPFLRKCSLPESASPVANVLTNCQEFEIDEFRFQTKQVAPSDMFNVVDTDDNDEKLYLSPQISFSDMFAKSGRFTSALTRHRTIPESNVLSIDFVRRHPNDEVSFHEESDPLDNSFGNFGKLSSNRLSTSSAWSSLSPYSPFGNVTWKIGHFTDECATNRNFVPCKSLTSFGDRERKDEILSYANMQSTFIEEDPASSCTNFDLNSEYHVKYFCESPSLRPWQNNSSLVQRAIVFDKSPGETDWLCLDSSVTDRTDICAAPVMHIASPHYHEDRNLREGPQKCGLRSFHKGRSRRSHSAPPFCKRRSKFSTIYNCFVADESSSPILQATGDFKQSTEFCSLSHHQSERIQAKEPLFNRRTSLEMMPYLTEYVKGKGSKKSQCDQRNSPDLVQDFHNEVEDLELSGMKWPDRNPQAAVEYDRDISRNLPAQNDILDISAGLLHLGGGSVVPESITKDCLEDAKVLLQLDKKFIPIVAGATLAVIDQHAADERIRLEELRQKVLSGEGKSVAYLEAEQELVLPEIGYQLLLNYSEQIQNWGWICNAHPQGSGSFTRNLNLLHKRTSPVTLLAVPCILGVNLSDKDLLEFLEQLAETDGSSTLPPSVIRVLNYKACRSAIMFGDALLPSECSLIIEELKKTSLCFQCAHGRPTTVPLVNLEALRKQITNMNKWNRDSDEPWHGLHQHRPSLERATQRLISAGGQYG</sequence>
<dbReference type="Proteomes" id="UP000554482">
    <property type="component" value="Unassembled WGS sequence"/>
</dbReference>
<dbReference type="Gene3D" id="3.30.1370.100">
    <property type="entry name" value="MutL, C-terminal domain, regulatory subdomain"/>
    <property type="match status" value="1"/>
</dbReference>
<dbReference type="InterPro" id="IPR013507">
    <property type="entry name" value="DNA_mismatch_S5_2-like"/>
</dbReference>
<dbReference type="GO" id="GO:0140664">
    <property type="term" value="F:ATP-dependent DNA damage sensor activity"/>
    <property type="evidence" value="ECO:0007669"/>
    <property type="project" value="InterPro"/>
</dbReference>
<protein>
    <submittedName>
        <fullName evidence="6">Dna mismatch repair protein mlh3</fullName>
    </submittedName>
</protein>
<accession>A0A7J6V9F9</accession>
<dbReference type="GO" id="GO:0005524">
    <property type="term" value="F:ATP binding"/>
    <property type="evidence" value="ECO:0007669"/>
    <property type="project" value="InterPro"/>
</dbReference>
<organism evidence="6 7">
    <name type="scientific">Thalictrum thalictroides</name>
    <name type="common">Rue-anemone</name>
    <name type="synonym">Anemone thalictroides</name>
    <dbReference type="NCBI Taxonomy" id="46969"/>
    <lineage>
        <taxon>Eukaryota</taxon>
        <taxon>Viridiplantae</taxon>
        <taxon>Streptophyta</taxon>
        <taxon>Embryophyta</taxon>
        <taxon>Tracheophyta</taxon>
        <taxon>Spermatophyta</taxon>
        <taxon>Magnoliopsida</taxon>
        <taxon>Ranunculales</taxon>
        <taxon>Ranunculaceae</taxon>
        <taxon>Thalictroideae</taxon>
        <taxon>Thalictrum</taxon>
    </lineage>
</organism>
<dbReference type="Gene3D" id="3.30.565.10">
    <property type="entry name" value="Histidine kinase-like ATPase, C-terminal domain"/>
    <property type="match status" value="1"/>
</dbReference>
<evidence type="ECO:0000256" key="3">
    <source>
        <dbReference type="SAM" id="MobiDB-lite"/>
    </source>
</evidence>
<dbReference type="InterPro" id="IPR014721">
    <property type="entry name" value="Ribsml_uS5_D2-typ_fold_subgr"/>
</dbReference>
<dbReference type="GO" id="GO:0016887">
    <property type="term" value="F:ATP hydrolysis activity"/>
    <property type="evidence" value="ECO:0007669"/>
    <property type="project" value="InterPro"/>
</dbReference>
<dbReference type="SUPFAM" id="SSF118116">
    <property type="entry name" value="DNA mismatch repair protein MutL"/>
    <property type="match status" value="1"/>
</dbReference>
<reference evidence="6 7" key="1">
    <citation type="submission" date="2020-06" db="EMBL/GenBank/DDBJ databases">
        <title>Transcriptomic and genomic resources for Thalictrum thalictroides and T. hernandezii: Facilitating candidate gene discovery in an emerging model plant lineage.</title>
        <authorList>
            <person name="Arias T."/>
            <person name="Riano-Pachon D.M."/>
            <person name="Di Stilio V.S."/>
        </authorList>
    </citation>
    <scope>NUCLEOTIDE SEQUENCE [LARGE SCALE GENOMIC DNA]</scope>
    <source>
        <strain evidence="7">cv. WT478/WT964</strain>
        <tissue evidence="6">Leaves</tissue>
    </source>
</reference>
<dbReference type="SUPFAM" id="SSF54211">
    <property type="entry name" value="Ribosomal protein S5 domain 2-like"/>
    <property type="match status" value="1"/>
</dbReference>
<name>A0A7J6V9F9_THATH</name>
<dbReference type="GO" id="GO:0032300">
    <property type="term" value="C:mismatch repair complex"/>
    <property type="evidence" value="ECO:0007669"/>
    <property type="project" value="InterPro"/>
</dbReference>
<feature type="region of interest" description="Disordered" evidence="3">
    <location>
        <begin position="306"/>
        <end position="328"/>
    </location>
</feature>
<evidence type="ECO:0000256" key="2">
    <source>
        <dbReference type="ARBA" id="ARBA00022763"/>
    </source>
</evidence>
<dbReference type="InterPro" id="IPR037198">
    <property type="entry name" value="MutL_C_sf"/>
</dbReference>
<evidence type="ECO:0000259" key="5">
    <source>
        <dbReference type="SMART" id="SM01340"/>
    </source>
</evidence>
<dbReference type="InterPro" id="IPR042121">
    <property type="entry name" value="MutL_C_regsub"/>
</dbReference>
<dbReference type="InterPro" id="IPR014762">
    <property type="entry name" value="DNA_mismatch_repair_CS"/>
</dbReference>
<dbReference type="OrthoDB" id="429932at2759"/>
<dbReference type="PANTHER" id="PTHR10073">
    <property type="entry name" value="DNA MISMATCH REPAIR PROTEIN MLH, PMS, MUTL"/>
    <property type="match status" value="1"/>
</dbReference>
<dbReference type="Pfam" id="PF08676">
    <property type="entry name" value="MutL_C"/>
    <property type="match status" value="1"/>
</dbReference>
<dbReference type="EMBL" id="JABWDY010035879">
    <property type="protein sequence ID" value="KAF5181679.1"/>
    <property type="molecule type" value="Genomic_DNA"/>
</dbReference>
<dbReference type="AlphaFoldDB" id="A0A7J6V9F9"/>
<dbReference type="InterPro" id="IPR038973">
    <property type="entry name" value="MutL/Mlh/Pms-like"/>
</dbReference>
<dbReference type="InterPro" id="IPR014790">
    <property type="entry name" value="MutL_C"/>
</dbReference>
<feature type="compositionally biased region" description="Basic and acidic residues" evidence="3">
    <location>
        <begin position="313"/>
        <end position="328"/>
    </location>
</feature>
<dbReference type="SMART" id="SM00853">
    <property type="entry name" value="MutL_C"/>
    <property type="match status" value="1"/>
</dbReference>
<dbReference type="GO" id="GO:0006298">
    <property type="term" value="P:mismatch repair"/>
    <property type="evidence" value="ECO:0007669"/>
    <property type="project" value="InterPro"/>
</dbReference>
<keyword evidence="2" id="KW-0227">DNA damage</keyword>